<sequence length="186" mass="21172">MPLGKTRPATFFHVAHHPGYYVRDPGAFFLGYGTYALTMLELVRYGDMSTNRKFPPFNSNVMLENSPFAGNLYRFLKLVDDTIQYLQATTSRKPEVWVSAAEARPVFSMIHVPSDAEMPGQLHRVHCPDRVARWVCAARFKDLVDQTVFSNLGLLLKTPQWCHLKYTGVLNLRFTAASKSKCFAKH</sequence>
<dbReference type="Proteomes" id="UP000696485">
    <property type="component" value="Unassembled WGS sequence"/>
</dbReference>
<evidence type="ECO:0000313" key="2">
    <source>
        <dbReference type="Proteomes" id="UP000696485"/>
    </source>
</evidence>
<dbReference type="AlphaFoldDB" id="A0A9P5VNV4"/>
<accession>A0A9P5VNV4</accession>
<name>A0A9P5VNV4_9FUNG</name>
<dbReference type="EMBL" id="JAAAUY010000165">
    <property type="protein sequence ID" value="KAF9334128.1"/>
    <property type="molecule type" value="Genomic_DNA"/>
</dbReference>
<organism evidence="1 2">
    <name type="scientific">Podila minutissima</name>
    <dbReference type="NCBI Taxonomy" id="64525"/>
    <lineage>
        <taxon>Eukaryota</taxon>
        <taxon>Fungi</taxon>
        <taxon>Fungi incertae sedis</taxon>
        <taxon>Mucoromycota</taxon>
        <taxon>Mortierellomycotina</taxon>
        <taxon>Mortierellomycetes</taxon>
        <taxon>Mortierellales</taxon>
        <taxon>Mortierellaceae</taxon>
        <taxon>Podila</taxon>
    </lineage>
</organism>
<gene>
    <name evidence="1" type="ORF">BG006_002674</name>
</gene>
<keyword evidence="2" id="KW-1185">Reference proteome</keyword>
<comment type="caution">
    <text evidence="1">The sequence shown here is derived from an EMBL/GenBank/DDBJ whole genome shotgun (WGS) entry which is preliminary data.</text>
</comment>
<reference evidence="1" key="1">
    <citation type="journal article" date="2020" name="Fungal Divers.">
        <title>Resolving the Mortierellaceae phylogeny through synthesis of multi-gene phylogenetics and phylogenomics.</title>
        <authorList>
            <person name="Vandepol N."/>
            <person name="Liber J."/>
            <person name="Desiro A."/>
            <person name="Na H."/>
            <person name="Kennedy M."/>
            <person name="Barry K."/>
            <person name="Grigoriev I.V."/>
            <person name="Miller A.N."/>
            <person name="O'Donnell K."/>
            <person name="Stajich J.E."/>
            <person name="Bonito G."/>
        </authorList>
    </citation>
    <scope>NUCLEOTIDE SEQUENCE</scope>
    <source>
        <strain evidence="1">NVP1</strain>
    </source>
</reference>
<protein>
    <submittedName>
        <fullName evidence="1">Uncharacterized protein</fullName>
    </submittedName>
</protein>
<evidence type="ECO:0000313" key="1">
    <source>
        <dbReference type="EMBL" id="KAF9334128.1"/>
    </source>
</evidence>
<proteinExistence type="predicted"/>